<dbReference type="Gene3D" id="3.30.70.1990">
    <property type="match status" value="1"/>
</dbReference>
<comment type="caution">
    <text evidence="1">The sequence shown here is derived from an EMBL/GenBank/DDBJ whole genome shotgun (WGS) entry which is preliminary data.</text>
</comment>
<dbReference type="EMBL" id="JAPQKL010000005">
    <property type="protein sequence ID" value="KAJ5131415.1"/>
    <property type="molecule type" value="Genomic_DNA"/>
</dbReference>
<protein>
    <recommendedName>
        <fullName evidence="3">FAD dependent oxidoreductase</fullName>
    </recommendedName>
</protein>
<sequence length="462" mass="50318">MQWIQPSSILVAYGIAILACHGRQFDPLSYAPNEVIDVDVAIIGGGATGSYAAITLADLNWRVAVVEATGILGGQANTYIDPATNIPIDYGVQRYGKTTGTLAFFKRLGVTYTDHVSSAANTMVYTDFTTGQPLQQFSPSANFSGYLQQLRKYPYLLYTTNIPDPIPADFALAFADFIRKYNLQDVAFEIAAGFGPSLLNTPVLNVITETGLEELSLDATNTVDIEGGNSQIYMNALAKIGSSHVLFNSTISAAQREGSSSIRFVVDTPTGNRLIQAKRALVTVPTTLTNMAPFDLDARERDIFSRFWGPGLWVGLVTVSGLPAGTRYTNVGTNTSYHIPTLPAVTVLTPTAVSGIYRFEYWDNDLSLSIAEANARSLAIIRRFAKQVAPYAHGQPEMVAFNSHAPFKVGLTEEAIAQNYWNKMYALQGHRNTWYTGVQFLPGSSQLWNYTATMIPDIVAGL</sequence>
<keyword evidence="2" id="KW-1185">Reference proteome</keyword>
<evidence type="ECO:0000313" key="2">
    <source>
        <dbReference type="Proteomes" id="UP001149079"/>
    </source>
</evidence>
<reference evidence="1" key="2">
    <citation type="journal article" date="2023" name="IMA Fungus">
        <title>Comparative genomic study of the Penicillium genus elucidates a diverse pangenome and 15 lateral gene transfer events.</title>
        <authorList>
            <person name="Petersen C."/>
            <person name="Sorensen T."/>
            <person name="Nielsen M.R."/>
            <person name="Sondergaard T.E."/>
            <person name="Sorensen J.L."/>
            <person name="Fitzpatrick D.A."/>
            <person name="Frisvad J.C."/>
            <person name="Nielsen K.L."/>
        </authorList>
    </citation>
    <scope>NUCLEOTIDE SEQUENCE</scope>
    <source>
        <strain evidence="1">IBT 22155</strain>
    </source>
</reference>
<dbReference type="OrthoDB" id="68575at2759"/>
<dbReference type="AlphaFoldDB" id="A0A9W9GWN1"/>
<organism evidence="1 2">
    <name type="scientific">Penicillium bovifimosum</name>
    <dbReference type="NCBI Taxonomy" id="126998"/>
    <lineage>
        <taxon>Eukaryota</taxon>
        <taxon>Fungi</taxon>
        <taxon>Dikarya</taxon>
        <taxon>Ascomycota</taxon>
        <taxon>Pezizomycotina</taxon>
        <taxon>Eurotiomycetes</taxon>
        <taxon>Eurotiomycetidae</taxon>
        <taxon>Eurotiales</taxon>
        <taxon>Aspergillaceae</taxon>
        <taxon>Penicillium</taxon>
    </lineage>
</organism>
<dbReference type="RefSeq" id="XP_056521794.1">
    <property type="nucleotide sequence ID" value="XM_056668198.1"/>
</dbReference>
<dbReference type="InterPro" id="IPR036188">
    <property type="entry name" value="FAD/NAD-bd_sf"/>
</dbReference>
<accession>A0A9W9GWN1</accession>
<dbReference type="Gene3D" id="3.50.50.60">
    <property type="entry name" value="FAD/NAD(P)-binding domain"/>
    <property type="match status" value="1"/>
</dbReference>
<dbReference type="Proteomes" id="UP001149079">
    <property type="component" value="Unassembled WGS sequence"/>
</dbReference>
<gene>
    <name evidence="1" type="ORF">N7515_007454</name>
</gene>
<name>A0A9W9GWN1_9EURO</name>
<proteinExistence type="predicted"/>
<evidence type="ECO:0000313" key="1">
    <source>
        <dbReference type="EMBL" id="KAJ5131415.1"/>
    </source>
</evidence>
<dbReference type="Gene3D" id="1.10.405.20">
    <property type="match status" value="1"/>
</dbReference>
<dbReference type="SUPFAM" id="SSF51905">
    <property type="entry name" value="FAD/NAD(P)-binding domain"/>
    <property type="match status" value="1"/>
</dbReference>
<dbReference type="Pfam" id="PF13450">
    <property type="entry name" value="NAD_binding_8"/>
    <property type="match status" value="1"/>
</dbReference>
<dbReference type="GeneID" id="81407368"/>
<evidence type="ECO:0008006" key="3">
    <source>
        <dbReference type="Google" id="ProtNLM"/>
    </source>
</evidence>
<reference evidence="1" key="1">
    <citation type="submission" date="2022-11" db="EMBL/GenBank/DDBJ databases">
        <authorList>
            <person name="Petersen C."/>
        </authorList>
    </citation>
    <scope>NUCLEOTIDE SEQUENCE</scope>
    <source>
        <strain evidence="1">IBT 22155</strain>
    </source>
</reference>